<feature type="region of interest" description="Disordered" evidence="1">
    <location>
        <begin position="180"/>
        <end position="216"/>
    </location>
</feature>
<dbReference type="InterPro" id="IPR038602">
    <property type="entry name" value="Mite_allergen_7_sf"/>
</dbReference>
<dbReference type="Gene3D" id="3.15.10.50">
    <property type="match status" value="1"/>
</dbReference>
<evidence type="ECO:0000256" key="1">
    <source>
        <dbReference type="SAM" id="MobiDB-lite"/>
    </source>
</evidence>
<dbReference type="InterPro" id="IPR038606">
    <property type="entry name" value="To_sf"/>
</dbReference>
<feature type="compositionally biased region" description="Basic residues" evidence="1">
    <location>
        <begin position="195"/>
        <end position="205"/>
    </location>
</feature>
<feature type="compositionally biased region" description="Basic and acidic residues" evidence="1">
    <location>
        <begin position="1"/>
        <end position="17"/>
    </location>
</feature>
<keyword evidence="2" id="KW-1133">Transmembrane helix</keyword>
<dbReference type="PANTHER" id="PTHR11008:SF9">
    <property type="entry name" value="PROTEIN TAKEOUT-LIKE PROTEIN"/>
    <property type="match status" value="1"/>
</dbReference>
<dbReference type="Pfam" id="PF06585">
    <property type="entry name" value="JHBP"/>
    <property type="match status" value="1"/>
</dbReference>
<feature type="region of interest" description="Disordered" evidence="1">
    <location>
        <begin position="68"/>
        <end position="94"/>
    </location>
</feature>
<reference evidence="3" key="1">
    <citation type="submission" date="2020-11" db="EMBL/GenBank/DDBJ databases">
        <authorList>
            <person name="Tran Van P."/>
        </authorList>
    </citation>
    <scope>NUCLEOTIDE SEQUENCE</scope>
</reference>
<protein>
    <submittedName>
        <fullName evidence="3">Uncharacterized protein</fullName>
    </submittedName>
</protein>
<dbReference type="Pfam" id="PF16984">
    <property type="entry name" value="Grp7_allergen"/>
    <property type="match status" value="1"/>
</dbReference>
<organism evidence="3">
    <name type="scientific">Darwinula stevensoni</name>
    <dbReference type="NCBI Taxonomy" id="69355"/>
    <lineage>
        <taxon>Eukaryota</taxon>
        <taxon>Metazoa</taxon>
        <taxon>Ecdysozoa</taxon>
        <taxon>Arthropoda</taxon>
        <taxon>Crustacea</taxon>
        <taxon>Oligostraca</taxon>
        <taxon>Ostracoda</taxon>
        <taxon>Podocopa</taxon>
        <taxon>Podocopida</taxon>
        <taxon>Darwinulocopina</taxon>
        <taxon>Darwinuloidea</taxon>
        <taxon>Darwinulidae</taxon>
        <taxon>Darwinula</taxon>
    </lineage>
</organism>
<evidence type="ECO:0000313" key="4">
    <source>
        <dbReference type="Proteomes" id="UP000677054"/>
    </source>
</evidence>
<feature type="region of interest" description="Disordered" evidence="1">
    <location>
        <begin position="112"/>
        <end position="143"/>
    </location>
</feature>
<proteinExistence type="predicted"/>
<dbReference type="Gene3D" id="3.15.10.30">
    <property type="entry name" value="Haemolymph juvenile hormone binding protein"/>
    <property type="match status" value="1"/>
</dbReference>
<feature type="compositionally biased region" description="Basic and acidic residues" evidence="1">
    <location>
        <begin position="116"/>
        <end position="131"/>
    </location>
</feature>
<evidence type="ECO:0000313" key="3">
    <source>
        <dbReference type="EMBL" id="CAD7245331.1"/>
    </source>
</evidence>
<gene>
    <name evidence="3" type="ORF">DSTB1V02_LOCUS5205</name>
</gene>
<dbReference type="InterPro" id="IPR020234">
    <property type="entry name" value="Mite_allergen_group-7"/>
</dbReference>
<keyword evidence="2" id="KW-0472">Membrane</keyword>
<keyword evidence="4" id="KW-1185">Reference proteome</keyword>
<dbReference type="Proteomes" id="UP000677054">
    <property type="component" value="Unassembled WGS sequence"/>
</dbReference>
<dbReference type="AlphaFoldDB" id="A0A7R9A6T6"/>
<dbReference type="EMBL" id="LR900349">
    <property type="protein sequence ID" value="CAD7245331.1"/>
    <property type="molecule type" value="Genomic_DNA"/>
</dbReference>
<name>A0A7R9A6T6_9CRUS</name>
<keyword evidence="2" id="KW-0812">Transmembrane</keyword>
<evidence type="ECO:0000256" key="2">
    <source>
        <dbReference type="SAM" id="Phobius"/>
    </source>
</evidence>
<sequence>MVGVRRERTSRASENRFPRSLPRFGGVARARSAPPILPNVLAVRAGKDGSSRDVRTLPSEDRHRLLRRDRVSASARLRGKERHTAREPPVPRGPSFVASFLSRGFVDFPGRGARLGSEKVHRPDVLEDSPRNSRVSPASVRAPTPDVDFVESWKETERRALDISPGLLDHFTVTSFPDSWDRSRRAGASDGPTIRTRKEKRHPSKASRVGSPEDRRDEVRVELLVEDLAMPLVSAHPRDYRPTRHRPTDRSRFHLFLDPFARSVLTMAIRLRANRLDRAIASRKNKDGVRPFDRCRRIAMRVSLAAPHGNGQMRTAWRSGRMSPFSRINMNRVFFSVVFALALLGQGFASPFRFSPQMKRDRLMAFRMLPRIMQNVERDLSQDLLDLLMQLQEMMQNGDPENGIPVLDPFLWEHFETTFDTEQVELAFSIDGLDMRGLSNFEVTNVEFDILSLRVDVAANWPQLDIKADHYFLDGTLLGLLPLFGEGYIDMSILEFAIDGGASLVALPGEKNTYRNHSISVGELSFSMTFGELQGVIDGLLGGGELSDVLNEILNMMGAELFNSVLQMAADDIAVLVQGFLNQMLEGMTLQDLLGLMPLKEIAWEEDVKEFFAVAKQRELERSNANDYVDALLENAQEFIIENGFDNFALPDLIEQFSEEFLWIEWHGEASLTQGFLRGLETIHRTGDATLDTSGNTITIAANIGFNVMEAGYRMHVDFMDIGIDLDAAVTIQDVTAYFKRSRLPRLPARSREKATLIIGETLEITIDELDVTNQGIINVDFSGLGFLDFLLEALSWIVVNLFGGLIIDAIEGPIKDALENALSEILPFKYIV</sequence>
<dbReference type="InterPro" id="IPR010562">
    <property type="entry name" value="Haemolymph_juvenile_hormone-bd"/>
</dbReference>
<feature type="region of interest" description="Disordered" evidence="1">
    <location>
        <begin position="1"/>
        <end position="22"/>
    </location>
</feature>
<dbReference type="PANTHER" id="PTHR11008">
    <property type="entry name" value="PROTEIN TAKEOUT-LIKE PROTEIN"/>
    <property type="match status" value="1"/>
</dbReference>
<dbReference type="OrthoDB" id="6419576at2759"/>
<feature type="transmembrane region" description="Helical" evidence="2">
    <location>
        <begin position="333"/>
        <end position="354"/>
    </location>
</feature>
<accession>A0A7R9A6T6</accession>
<dbReference type="EMBL" id="CAJPEV010000832">
    <property type="protein sequence ID" value="CAG0888919.1"/>
    <property type="molecule type" value="Genomic_DNA"/>
</dbReference>
<dbReference type="SMART" id="SM00700">
    <property type="entry name" value="JHBP"/>
    <property type="match status" value="1"/>
</dbReference>